<dbReference type="Proteomes" id="UP001281761">
    <property type="component" value="Unassembled WGS sequence"/>
</dbReference>
<keyword evidence="2" id="KW-1185">Reference proteome</keyword>
<evidence type="ECO:0000313" key="2">
    <source>
        <dbReference type="Proteomes" id="UP001281761"/>
    </source>
</evidence>
<proteinExistence type="predicted"/>
<comment type="caution">
    <text evidence="1">The sequence shown here is derived from an EMBL/GenBank/DDBJ whole genome shotgun (WGS) entry which is preliminary data.</text>
</comment>
<protein>
    <submittedName>
        <fullName evidence="1">Uncharacterized protein</fullName>
    </submittedName>
</protein>
<dbReference type="EMBL" id="JARBJD010000018">
    <property type="protein sequence ID" value="KAK2961115.1"/>
    <property type="molecule type" value="Genomic_DNA"/>
</dbReference>
<reference evidence="1 2" key="1">
    <citation type="journal article" date="2022" name="bioRxiv">
        <title>Genomics of Preaxostyla Flagellates Illuminates Evolutionary Transitions and the Path Towards Mitochondrial Loss.</title>
        <authorList>
            <person name="Novak L.V.F."/>
            <person name="Treitli S.C."/>
            <person name="Pyrih J."/>
            <person name="Halakuc P."/>
            <person name="Pipaliya S.V."/>
            <person name="Vacek V."/>
            <person name="Brzon O."/>
            <person name="Soukal P."/>
            <person name="Eme L."/>
            <person name="Dacks J.B."/>
            <person name="Karnkowska A."/>
            <person name="Elias M."/>
            <person name="Hampl V."/>
        </authorList>
    </citation>
    <scope>NUCLEOTIDE SEQUENCE [LARGE SCALE GENOMIC DNA]</scope>
    <source>
        <strain evidence="1">NAU3</strain>
        <tissue evidence="1">Gut</tissue>
    </source>
</reference>
<accession>A0ABQ9YBP5</accession>
<sequence length="233" mass="28025">MPYQIADPDQPSFRTIILDDPSFPDLILNSLKLNHKYINVNLFTTISNIIHTYRWMKEQFMTANLVGRMFETVDFVSLPLSESKTLVNLTKFISNMCDPIGFDEEAKLEQYRLIRVSVFEPTKHFITYLFNNLDKLILEEEDKDELEDRMCWIHRHITHMELRSDEYDADIVSELVKWEVRAMVQMENEDHFKTVFMSIVSRTWNWKRDFPERQKRREVLLRGLTIVHQQYQL</sequence>
<name>A0ABQ9YBP5_9EUKA</name>
<gene>
    <name evidence="1" type="ORF">BLNAU_3883</name>
</gene>
<organism evidence="1 2">
    <name type="scientific">Blattamonas nauphoetae</name>
    <dbReference type="NCBI Taxonomy" id="2049346"/>
    <lineage>
        <taxon>Eukaryota</taxon>
        <taxon>Metamonada</taxon>
        <taxon>Preaxostyla</taxon>
        <taxon>Oxymonadida</taxon>
        <taxon>Blattamonas</taxon>
    </lineage>
</organism>
<evidence type="ECO:0000313" key="1">
    <source>
        <dbReference type="EMBL" id="KAK2961115.1"/>
    </source>
</evidence>